<accession>A0ABV0QY30</accession>
<gene>
    <name evidence="1" type="ORF">XENOCAPTIV_002656</name>
</gene>
<keyword evidence="2" id="KW-1185">Reference proteome</keyword>
<sequence>MANCSLYPLLIVLKTHSESVHFSQRLIFTVRRLTGQSLENGLRAPPSGARSQKAPPCSAHAYGIGCATELITPERSLTPSEKEAPNPQELVRLYFSMFLTAPSTRGLDATVCEHLFLLNRKMCLCDVNGGRCRIPNNEHSLSVSSWPAEQARTSSWSRTELG</sequence>
<comment type="caution">
    <text evidence="1">The sequence shown here is derived from an EMBL/GenBank/DDBJ whole genome shotgun (WGS) entry which is preliminary data.</text>
</comment>
<protein>
    <submittedName>
        <fullName evidence="1">Uncharacterized protein</fullName>
    </submittedName>
</protein>
<name>A0ABV0QY30_9TELE</name>
<reference evidence="1 2" key="1">
    <citation type="submission" date="2021-06" db="EMBL/GenBank/DDBJ databases">
        <authorList>
            <person name="Palmer J.M."/>
        </authorList>
    </citation>
    <scope>NUCLEOTIDE SEQUENCE [LARGE SCALE GENOMIC DNA]</scope>
    <source>
        <strain evidence="1 2">XC_2019</strain>
        <tissue evidence="1">Muscle</tissue>
    </source>
</reference>
<organism evidence="1 2">
    <name type="scientific">Xenoophorus captivus</name>
    <dbReference type="NCBI Taxonomy" id="1517983"/>
    <lineage>
        <taxon>Eukaryota</taxon>
        <taxon>Metazoa</taxon>
        <taxon>Chordata</taxon>
        <taxon>Craniata</taxon>
        <taxon>Vertebrata</taxon>
        <taxon>Euteleostomi</taxon>
        <taxon>Actinopterygii</taxon>
        <taxon>Neopterygii</taxon>
        <taxon>Teleostei</taxon>
        <taxon>Neoteleostei</taxon>
        <taxon>Acanthomorphata</taxon>
        <taxon>Ovalentaria</taxon>
        <taxon>Atherinomorphae</taxon>
        <taxon>Cyprinodontiformes</taxon>
        <taxon>Goodeidae</taxon>
        <taxon>Xenoophorus</taxon>
    </lineage>
</organism>
<evidence type="ECO:0000313" key="1">
    <source>
        <dbReference type="EMBL" id="MEQ2200760.1"/>
    </source>
</evidence>
<dbReference type="Proteomes" id="UP001434883">
    <property type="component" value="Unassembled WGS sequence"/>
</dbReference>
<proteinExistence type="predicted"/>
<dbReference type="EMBL" id="JAHRIN010026478">
    <property type="protein sequence ID" value="MEQ2200760.1"/>
    <property type="molecule type" value="Genomic_DNA"/>
</dbReference>
<evidence type="ECO:0000313" key="2">
    <source>
        <dbReference type="Proteomes" id="UP001434883"/>
    </source>
</evidence>